<dbReference type="InterPro" id="IPR051184">
    <property type="entry name" value="Tyrosine-phos_adapter"/>
</dbReference>
<protein>
    <recommendedName>
        <fullName evidence="3">SH2 domain-containing protein</fullName>
    </recommendedName>
</protein>
<dbReference type="STRING" id="81824.A9V6P8"/>
<evidence type="ECO:0000313" key="4">
    <source>
        <dbReference type="EMBL" id="EDQ86773.1"/>
    </source>
</evidence>
<dbReference type="PANTHER" id="PTHR19969">
    <property type="entry name" value="SH2-SH3 ADAPTOR PROTEIN-RELATED"/>
    <property type="match status" value="1"/>
</dbReference>
<evidence type="ECO:0000256" key="2">
    <source>
        <dbReference type="PROSITE-ProRule" id="PRU00191"/>
    </source>
</evidence>
<accession>A9V6P8</accession>
<dbReference type="SMART" id="SM00252">
    <property type="entry name" value="SH2"/>
    <property type="match status" value="1"/>
</dbReference>
<evidence type="ECO:0000256" key="1">
    <source>
        <dbReference type="ARBA" id="ARBA00022999"/>
    </source>
</evidence>
<dbReference type="InParanoid" id="A9V6P8"/>
<keyword evidence="1 2" id="KW-0727">SH2 domain</keyword>
<sequence length="193" mass="21408">MSLPEDIYGGGPQDTLVRYWLSTTITRDMAEISLCTPRLADPGSFILRRSTTSSGNYAISVMEKDGQIRHYQVTDLGMGQVGLVTGQAFDNLEELLLFFYEQPFPDGVGPRTPLTIMHQDLVGVELGFEEYEQMVAPMPQTLLSIPPRFSPLLPKQRGSLTLDCFALKENRHSPLFSPACSGVLAHWLLAFVA</sequence>
<dbReference type="KEGG" id="mbr:MONBRDRAFT_27865"/>
<dbReference type="Proteomes" id="UP000001357">
    <property type="component" value="Unassembled WGS sequence"/>
</dbReference>
<reference evidence="4 5" key="1">
    <citation type="journal article" date="2008" name="Nature">
        <title>The genome of the choanoflagellate Monosiga brevicollis and the origin of metazoans.</title>
        <authorList>
            <consortium name="JGI Sequencing"/>
            <person name="King N."/>
            <person name="Westbrook M.J."/>
            <person name="Young S.L."/>
            <person name="Kuo A."/>
            <person name="Abedin M."/>
            <person name="Chapman J."/>
            <person name="Fairclough S."/>
            <person name="Hellsten U."/>
            <person name="Isogai Y."/>
            <person name="Letunic I."/>
            <person name="Marr M."/>
            <person name="Pincus D."/>
            <person name="Putnam N."/>
            <person name="Rokas A."/>
            <person name="Wright K.J."/>
            <person name="Zuzow R."/>
            <person name="Dirks W."/>
            <person name="Good M."/>
            <person name="Goodstein D."/>
            <person name="Lemons D."/>
            <person name="Li W."/>
            <person name="Lyons J.B."/>
            <person name="Morris A."/>
            <person name="Nichols S."/>
            <person name="Richter D.J."/>
            <person name="Salamov A."/>
            <person name="Bork P."/>
            <person name="Lim W.A."/>
            <person name="Manning G."/>
            <person name="Miller W.T."/>
            <person name="McGinnis W."/>
            <person name="Shapiro H."/>
            <person name="Tjian R."/>
            <person name="Grigoriev I.V."/>
            <person name="Rokhsar D."/>
        </authorList>
    </citation>
    <scope>NUCLEOTIDE SEQUENCE [LARGE SCALE GENOMIC DNA]</scope>
    <source>
        <strain evidence="5">MX1 / ATCC 50154</strain>
    </source>
</reference>
<dbReference type="PRINTS" id="PR00401">
    <property type="entry name" value="SH2DOMAIN"/>
</dbReference>
<dbReference type="InterPro" id="IPR036860">
    <property type="entry name" value="SH2_dom_sf"/>
</dbReference>
<dbReference type="Gene3D" id="3.30.505.10">
    <property type="entry name" value="SH2 domain"/>
    <property type="match status" value="1"/>
</dbReference>
<dbReference type="EMBL" id="CH991563">
    <property type="protein sequence ID" value="EDQ86773.1"/>
    <property type="molecule type" value="Genomic_DNA"/>
</dbReference>
<dbReference type="Pfam" id="PF00017">
    <property type="entry name" value="SH2"/>
    <property type="match status" value="1"/>
</dbReference>
<organism evidence="4 5">
    <name type="scientific">Monosiga brevicollis</name>
    <name type="common">Choanoflagellate</name>
    <dbReference type="NCBI Taxonomy" id="81824"/>
    <lineage>
        <taxon>Eukaryota</taxon>
        <taxon>Choanoflagellata</taxon>
        <taxon>Craspedida</taxon>
        <taxon>Salpingoecidae</taxon>
        <taxon>Monosiga</taxon>
    </lineage>
</organism>
<dbReference type="RefSeq" id="XP_001748318.1">
    <property type="nucleotide sequence ID" value="XM_001748266.1"/>
</dbReference>
<name>A9V6P8_MONBE</name>
<keyword evidence="5" id="KW-1185">Reference proteome</keyword>
<dbReference type="PROSITE" id="PS50001">
    <property type="entry name" value="SH2"/>
    <property type="match status" value="1"/>
</dbReference>
<gene>
    <name evidence="4" type="ORF">MONBRDRAFT_27865</name>
</gene>
<dbReference type="GeneID" id="5893632"/>
<proteinExistence type="predicted"/>
<evidence type="ECO:0000259" key="3">
    <source>
        <dbReference type="PROSITE" id="PS50001"/>
    </source>
</evidence>
<feature type="domain" description="SH2" evidence="3">
    <location>
        <begin position="20"/>
        <end position="114"/>
    </location>
</feature>
<evidence type="ECO:0000313" key="5">
    <source>
        <dbReference type="Proteomes" id="UP000001357"/>
    </source>
</evidence>
<dbReference type="PANTHER" id="PTHR19969:SF5">
    <property type="entry name" value="CRK-LIKE PROTEIN"/>
    <property type="match status" value="1"/>
</dbReference>
<dbReference type="CDD" id="cd00173">
    <property type="entry name" value="SH2"/>
    <property type="match status" value="1"/>
</dbReference>
<dbReference type="SUPFAM" id="SSF55550">
    <property type="entry name" value="SH2 domain"/>
    <property type="match status" value="1"/>
</dbReference>
<dbReference type="InterPro" id="IPR000980">
    <property type="entry name" value="SH2"/>
</dbReference>
<dbReference type="AlphaFoldDB" id="A9V6P8"/>